<accession>A0A7W5AX63</accession>
<dbReference type="AlphaFoldDB" id="A0A7W5AX63"/>
<dbReference type="GO" id="GO:0009016">
    <property type="term" value="F:succinyldiaminopimelate transaminase activity"/>
    <property type="evidence" value="ECO:0007669"/>
    <property type="project" value="UniProtKB-EC"/>
</dbReference>
<dbReference type="PROSITE" id="PS00600">
    <property type="entry name" value="AA_TRANSFER_CLASS_3"/>
    <property type="match status" value="1"/>
</dbReference>
<dbReference type="CDD" id="cd00610">
    <property type="entry name" value="OAT_like"/>
    <property type="match status" value="1"/>
</dbReference>
<comment type="similarity">
    <text evidence="7">Belongs to the class-III pyridoxal-phosphate-dependent aminotransferase family.</text>
</comment>
<evidence type="ECO:0000256" key="6">
    <source>
        <dbReference type="ARBA" id="ARBA00029440"/>
    </source>
</evidence>
<dbReference type="EC" id="2.6.1.11" evidence="8"/>
<keyword evidence="4 8" id="KW-0808">Transferase</keyword>
<dbReference type="InterPro" id="IPR004636">
    <property type="entry name" value="AcOrn/SuccOrn_fam"/>
</dbReference>
<protein>
    <submittedName>
        <fullName evidence="8">Acetylornithine/N-succinyldiaminopimelate aminotransferase</fullName>
        <ecNumber evidence="8">2.6.1.11</ecNumber>
        <ecNumber evidence="8">2.6.1.17</ecNumber>
    </submittedName>
</protein>
<comment type="cofactor">
    <cofactor evidence="1">
        <name>pyridoxal 5'-phosphate</name>
        <dbReference type="ChEBI" id="CHEBI:597326"/>
    </cofactor>
</comment>
<dbReference type="InterPro" id="IPR005814">
    <property type="entry name" value="Aminotrans_3"/>
</dbReference>
<evidence type="ECO:0000313" key="9">
    <source>
        <dbReference type="Proteomes" id="UP000570361"/>
    </source>
</evidence>
<comment type="caution">
    <text evidence="8">The sequence shown here is derived from an EMBL/GenBank/DDBJ whole genome shotgun (WGS) entry which is preliminary data.</text>
</comment>
<evidence type="ECO:0000256" key="7">
    <source>
        <dbReference type="RuleBase" id="RU003560"/>
    </source>
</evidence>
<comment type="pathway">
    <text evidence="6">Amino-acid biosynthesis.</text>
</comment>
<organism evidence="8 9">
    <name type="scientific">Paenibacillus phyllosphaerae</name>
    <dbReference type="NCBI Taxonomy" id="274593"/>
    <lineage>
        <taxon>Bacteria</taxon>
        <taxon>Bacillati</taxon>
        <taxon>Bacillota</taxon>
        <taxon>Bacilli</taxon>
        <taxon>Bacillales</taxon>
        <taxon>Paenibacillaceae</taxon>
        <taxon>Paenibacillus</taxon>
    </lineage>
</organism>
<dbReference type="NCBIfam" id="TIGR00707">
    <property type="entry name" value="argD"/>
    <property type="match status" value="1"/>
</dbReference>
<dbReference type="Gene3D" id="3.90.1150.10">
    <property type="entry name" value="Aspartate Aminotransferase, domain 1"/>
    <property type="match status" value="1"/>
</dbReference>
<dbReference type="SUPFAM" id="SSF53383">
    <property type="entry name" value="PLP-dependent transferases"/>
    <property type="match status" value="1"/>
</dbReference>
<dbReference type="InterPro" id="IPR049704">
    <property type="entry name" value="Aminotrans_3_PPA_site"/>
</dbReference>
<keyword evidence="9" id="KW-1185">Reference proteome</keyword>
<dbReference type="GO" id="GO:0003992">
    <property type="term" value="F:N2-acetyl-L-ornithine:2-oxoglutarate 5-aminotransferase activity"/>
    <property type="evidence" value="ECO:0007669"/>
    <property type="project" value="UniProtKB-EC"/>
</dbReference>
<proteinExistence type="inferred from homology"/>
<dbReference type="PANTHER" id="PTHR11986">
    <property type="entry name" value="AMINOTRANSFERASE CLASS III"/>
    <property type="match status" value="1"/>
</dbReference>
<sequence>MNDLQWTTQELLEEAGKTILFTAHRPDVVMERGEGMYLWDTEGKSYLDFVGGWAVTCLGHSPVVLQEALAAQAAQLVNASPSFLNRPMVELASLLVQVSCFERVFFTSTGAEANESAIKLARKYGKIRRDGAHEIITMTNAFHGRTLAAMAATGKPQWETLFTPRMPGFKHVPYNDYEACAAAVDENTCAIMLELIQGEGGVVEAELEYVRKLRSLCDDKGILLIVDEIQTGLGRTGKLFAYEHYGIEPDIMTLAKGIGGGFPLSAMLTKEAYNIFEPGDQGGTYTGQPLGMAAGLAVVQTIVSGELSAQAQRLGDYLMGELRLIAGRYGLTKLRGKGLLVAFDLPGEYGPALVDHCRSIGLLVNAPKPATIRLMPALIVEEADIDRMVELLCSALDELKTETIQDDGRAAIAR</sequence>
<evidence type="ECO:0000256" key="4">
    <source>
        <dbReference type="ARBA" id="ARBA00022679"/>
    </source>
</evidence>
<dbReference type="Proteomes" id="UP000570361">
    <property type="component" value="Unassembled WGS sequence"/>
</dbReference>
<dbReference type="PIRSF" id="PIRSF000521">
    <property type="entry name" value="Transaminase_4ab_Lys_Orn"/>
    <property type="match status" value="1"/>
</dbReference>
<keyword evidence="3" id="KW-0028">Amino-acid biosynthesis</keyword>
<dbReference type="PANTHER" id="PTHR11986:SF79">
    <property type="entry name" value="ACETYLORNITHINE AMINOTRANSFERASE, MITOCHONDRIAL"/>
    <property type="match status" value="1"/>
</dbReference>
<name>A0A7W5AX63_9BACL</name>
<dbReference type="EC" id="2.6.1.17" evidence="8"/>
<dbReference type="NCBIfam" id="NF002325">
    <property type="entry name" value="PRK01278.1"/>
    <property type="match status" value="1"/>
</dbReference>
<dbReference type="Gene3D" id="3.40.640.10">
    <property type="entry name" value="Type I PLP-dependent aspartate aminotransferase-like (Major domain)"/>
    <property type="match status" value="1"/>
</dbReference>
<dbReference type="InterPro" id="IPR050103">
    <property type="entry name" value="Class-III_PLP-dep_AT"/>
</dbReference>
<dbReference type="GO" id="GO:0042802">
    <property type="term" value="F:identical protein binding"/>
    <property type="evidence" value="ECO:0007669"/>
    <property type="project" value="TreeGrafter"/>
</dbReference>
<dbReference type="FunFam" id="3.40.640.10:FF:000004">
    <property type="entry name" value="Acetylornithine aminotransferase"/>
    <property type="match status" value="1"/>
</dbReference>
<evidence type="ECO:0000256" key="5">
    <source>
        <dbReference type="ARBA" id="ARBA00022898"/>
    </source>
</evidence>
<evidence type="ECO:0000256" key="1">
    <source>
        <dbReference type="ARBA" id="ARBA00001933"/>
    </source>
</evidence>
<evidence type="ECO:0000256" key="3">
    <source>
        <dbReference type="ARBA" id="ARBA00022605"/>
    </source>
</evidence>
<evidence type="ECO:0000256" key="2">
    <source>
        <dbReference type="ARBA" id="ARBA00022576"/>
    </source>
</evidence>
<dbReference type="EMBL" id="JACHXK010000004">
    <property type="protein sequence ID" value="MBB3110222.1"/>
    <property type="molecule type" value="Genomic_DNA"/>
</dbReference>
<reference evidence="8 9" key="1">
    <citation type="submission" date="2020-08" db="EMBL/GenBank/DDBJ databases">
        <title>Genomic Encyclopedia of Type Strains, Phase III (KMG-III): the genomes of soil and plant-associated and newly described type strains.</title>
        <authorList>
            <person name="Whitman W."/>
        </authorList>
    </citation>
    <scope>NUCLEOTIDE SEQUENCE [LARGE SCALE GENOMIC DNA]</scope>
    <source>
        <strain evidence="8 9">CECT 5862</strain>
    </source>
</reference>
<dbReference type="GO" id="GO:0006526">
    <property type="term" value="P:L-arginine biosynthetic process"/>
    <property type="evidence" value="ECO:0007669"/>
    <property type="project" value="UniProtKB-ARBA"/>
</dbReference>
<dbReference type="GO" id="GO:0030170">
    <property type="term" value="F:pyridoxal phosphate binding"/>
    <property type="evidence" value="ECO:0007669"/>
    <property type="project" value="InterPro"/>
</dbReference>
<dbReference type="InterPro" id="IPR015421">
    <property type="entry name" value="PyrdxlP-dep_Trfase_major"/>
</dbReference>
<dbReference type="InterPro" id="IPR015424">
    <property type="entry name" value="PyrdxlP-dep_Trfase"/>
</dbReference>
<dbReference type="RefSeq" id="WP_246427589.1">
    <property type="nucleotide sequence ID" value="NZ_JACHXK010000004.1"/>
</dbReference>
<dbReference type="InterPro" id="IPR015422">
    <property type="entry name" value="PyrdxlP-dep_Trfase_small"/>
</dbReference>
<keyword evidence="5 7" id="KW-0663">Pyridoxal phosphate</keyword>
<gene>
    <name evidence="8" type="ORF">FHS18_002289</name>
</gene>
<evidence type="ECO:0000313" key="8">
    <source>
        <dbReference type="EMBL" id="MBB3110222.1"/>
    </source>
</evidence>
<keyword evidence="2 8" id="KW-0032">Aminotransferase</keyword>
<dbReference type="Pfam" id="PF00202">
    <property type="entry name" value="Aminotran_3"/>
    <property type="match status" value="1"/>
</dbReference>